<name>A0A517XQ40_9BACT</name>
<dbReference type="Proteomes" id="UP000319576">
    <property type="component" value="Chromosome"/>
</dbReference>
<sequence>MLPADKPVACPDCDTPEPARRDFFRYVAAGAVAAVPAAETFTPLAKARAARAQQQATSEAMVRELFATLTADQKAKVVKPWDMGPKGGLPARLATHNAAPNADVRIGAAYNRTQIEMLDRIFRSLGNGHEGYRLLSRNNRFDASGDFESIGAVIYGEPVEGKPFSLMFAGHHLTIRCDGNSEQGAAFGGPLYYGHTPNGYARNNVFYYQTRSLTDLFASLSDEQKPAAVKPGTWRDGVDSVRLPKADHKAPGVAFTALTADQKALVERVMRELVAPYRRADGDEVMEVIRANGGMEKLGFAFYTEGQRTAQEPWSFWRLEGPGFVWSFRALPHIHTFVNVSTRMA</sequence>
<evidence type="ECO:0008006" key="3">
    <source>
        <dbReference type="Google" id="ProtNLM"/>
    </source>
</evidence>
<organism evidence="1 2">
    <name type="scientific">Urbifossiella limnaea</name>
    <dbReference type="NCBI Taxonomy" id="2528023"/>
    <lineage>
        <taxon>Bacteria</taxon>
        <taxon>Pseudomonadati</taxon>
        <taxon>Planctomycetota</taxon>
        <taxon>Planctomycetia</taxon>
        <taxon>Gemmatales</taxon>
        <taxon>Gemmataceae</taxon>
        <taxon>Urbifossiella</taxon>
    </lineage>
</organism>
<reference evidence="1 2" key="1">
    <citation type="submission" date="2019-02" db="EMBL/GenBank/DDBJ databases">
        <title>Deep-cultivation of Planctomycetes and their phenomic and genomic characterization uncovers novel biology.</title>
        <authorList>
            <person name="Wiegand S."/>
            <person name="Jogler M."/>
            <person name="Boedeker C."/>
            <person name="Pinto D."/>
            <person name="Vollmers J."/>
            <person name="Rivas-Marin E."/>
            <person name="Kohn T."/>
            <person name="Peeters S.H."/>
            <person name="Heuer A."/>
            <person name="Rast P."/>
            <person name="Oberbeckmann S."/>
            <person name="Bunk B."/>
            <person name="Jeske O."/>
            <person name="Meyerdierks A."/>
            <person name="Storesund J.E."/>
            <person name="Kallscheuer N."/>
            <person name="Luecker S."/>
            <person name="Lage O.M."/>
            <person name="Pohl T."/>
            <person name="Merkel B.J."/>
            <person name="Hornburger P."/>
            <person name="Mueller R.-W."/>
            <person name="Bruemmer F."/>
            <person name="Labrenz M."/>
            <person name="Spormann A.M."/>
            <person name="Op den Camp H."/>
            <person name="Overmann J."/>
            <person name="Amann R."/>
            <person name="Jetten M.S.M."/>
            <person name="Mascher T."/>
            <person name="Medema M.H."/>
            <person name="Devos D.P."/>
            <person name="Kaster A.-K."/>
            <person name="Ovreas L."/>
            <person name="Rohde M."/>
            <person name="Galperin M.Y."/>
            <person name="Jogler C."/>
        </authorList>
    </citation>
    <scope>NUCLEOTIDE SEQUENCE [LARGE SCALE GENOMIC DNA]</scope>
    <source>
        <strain evidence="1 2">ETA_A1</strain>
    </source>
</reference>
<dbReference type="EMBL" id="CP036273">
    <property type="protein sequence ID" value="QDU19614.1"/>
    <property type="molecule type" value="Genomic_DNA"/>
</dbReference>
<dbReference type="InterPro" id="IPR006311">
    <property type="entry name" value="TAT_signal"/>
</dbReference>
<keyword evidence="2" id="KW-1185">Reference proteome</keyword>
<proteinExistence type="predicted"/>
<dbReference type="InterPro" id="IPR021889">
    <property type="entry name" value="DUF3500"/>
</dbReference>
<dbReference type="PROSITE" id="PS51318">
    <property type="entry name" value="TAT"/>
    <property type="match status" value="1"/>
</dbReference>
<dbReference type="KEGG" id="uli:ETAA1_15440"/>
<gene>
    <name evidence="1" type="ORF">ETAA1_15440</name>
</gene>
<evidence type="ECO:0000313" key="1">
    <source>
        <dbReference type="EMBL" id="QDU19614.1"/>
    </source>
</evidence>
<dbReference type="OrthoDB" id="240568at2"/>
<dbReference type="AlphaFoldDB" id="A0A517XQ40"/>
<accession>A0A517XQ40</accession>
<dbReference type="RefSeq" id="WP_145235845.1">
    <property type="nucleotide sequence ID" value="NZ_CP036273.1"/>
</dbReference>
<evidence type="ECO:0000313" key="2">
    <source>
        <dbReference type="Proteomes" id="UP000319576"/>
    </source>
</evidence>
<protein>
    <recommendedName>
        <fullName evidence="3">DUF3500 domain-containing protein</fullName>
    </recommendedName>
</protein>
<dbReference type="Pfam" id="PF12006">
    <property type="entry name" value="DUF3500"/>
    <property type="match status" value="1"/>
</dbReference>